<evidence type="ECO:0008006" key="4">
    <source>
        <dbReference type="Google" id="ProtNLM"/>
    </source>
</evidence>
<evidence type="ECO:0000313" key="3">
    <source>
        <dbReference type="Proteomes" id="UP000051324"/>
    </source>
</evidence>
<feature type="transmembrane region" description="Helical" evidence="1">
    <location>
        <begin position="35"/>
        <end position="66"/>
    </location>
</feature>
<reference evidence="2 3" key="1">
    <citation type="journal article" date="2015" name="Genome Announc.">
        <title>Expanding the biotechnology potential of lactobacilli through comparative genomics of 213 strains and associated genera.</title>
        <authorList>
            <person name="Sun Z."/>
            <person name="Harris H.M."/>
            <person name="McCann A."/>
            <person name="Guo C."/>
            <person name="Argimon S."/>
            <person name="Zhang W."/>
            <person name="Yang X."/>
            <person name="Jeffery I.B."/>
            <person name="Cooney J.C."/>
            <person name="Kagawa T.F."/>
            <person name="Liu W."/>
            <person name="Song Y."/>
            <person name="Salvetti E."/>
            <person name="Wrobel A."/>
            <person name="Rasinkangas P."/>
            <person name="Parkhill J."/>
            <person name="Rea M.C."/>
            <person name="O'Sullivan O."/>
            <person name="Ritari J."/>
            <person name="Douillard F.P."/>
            <person name="Paul Ross R."/>
            <person name="Yang R."/>
            <person name="Briner A.E."/>
            <person name="Felis G.E."/>
            <person name="de Vos W.M."/>
            <person name="Barrangou R."/>
            <person name="Klaenhammer T.R."/>
            <person name="Caufield P.W."/>
            <person name="Cui Y."/>
            <person name="Zhang H."/>
            <person name="O'Toole P.W."/>
        </authorList>
    </citation>
    <scope>NUCLEOTIDE SEQUENCE [LARGE SCALE GENOMIC DNA]</scope>
    <source>
        <strain evidence="2 3">DSM 16634</strain>
    </source>
</reference>
<proteinExistence type="predicted"/>
<dbReference type="InterPro" id="IPR012507">
    <property type="entry name" value="YibE_F"/>
</dbReference>
<feature type="transmembrane region" description="Helical" evidence="1">
    <location>
        <begin position="222"/>
        <end position="242"/>
    </location>
</feature>
<feature type="transmembrane region" description="Helical" evidence="1">
    <location>
        <begin position="173"/>
        <end position="202"/>
    </location>
</feature>
<name>A0A0R1TPH9_9LACO</name>
<dbReference type="EMBL" id="AZFT01000053">
    <property type="protein sequence ID" value="KRL83350.1"/>
    <property type="molecule type" value="Genomic_DNA"/>
</dbReference>
<evidence type="ECO:0000256" key="1">
    <source>
        <dbReference type="SAM" id="Phobius"/>
    </source>
</evidence>
<dbReference type="PANTHER" id="PTHR41771:SF1">
    <property type="entry name" value="MEMBRANE PROTEIN"/>
    <property type="match status" value="1"/>
</dbReference>
<organism evidence="2 3">
    <name type="scientific">Ligilactobacillus apodemi DSM 16634 = JCM 16172</name>
    <dbReference type="NCBI Taxonomy" id="1423724"/>
    <lineage>
        <taxon>Bacteria</taxon>
        <taxon>Bacillati</taxon>
        <taxon>Bacillota</taxon>
        <taxon>Bacilli</taxon>
        <taxon>Lactobacillales</taxon>
        <taxon>Lactobacillaceae</taxon>
        <taxon>Ligilactobacillus</taxon>
    </lineage>
</organism>
<dbReference type="PANTHER" id="PTHR41771">
    <property type="entry name" value="MEMBRANE PROTEIN-RELATED"/>
    <property type="match status" value="1"/>
</dbReference>
<dbReference type="eggNOG" id="COG5438">
    <property type="taxonomic scope" value="Bacteria"/>
</dbReference>
<dbReference type="STRING" id="1423724.FC32_GL000600"/>
<feature type="transmembrane region" description="Helical" evidence="1">
    <location>
        <begin position="127"/>
        <end position="152"/>
    </location>
</feature>
<dbReference type="OrthoDB" id="2414035at2"/>
<feature type="transmembrane region" description="Helical" evidence="1">
    <location>
        <begin position="78"/>
        <end position="97"/>
    </location>
</feature>
<dbReference type="PATRIC" id="fig|1423724.4.peg.636"/>
<accession>A0A0R1TPH9</accession>
<sequence length="255" mass="27762">MSAISLLTLILAFLMVVVGGRKGITAFLSVVFNFVILFTVVILITGGLPPIWVSFFAGICILGITIYMGNSDEKTSNIAFKATLIVLAVMLLLIIPFDHFAQIKGFASEQSETIEAFDLLIGADFEAILISTTVLSTLGAIAEAAIAVASGLNEVIEQKPGITLPEVFKSGKMIGFQIMGMTFNTLFFGMFGSDLALFILLYKLDADFSYYLNSKIFVKECLAVLFSSVAVILVIWITTYLVGKNLNEHRQKIDN</sequence>
<keyword evidence="3" id="KW-1185">Reference proteome</keyword>
<evidence type="ECO:0000313" key="2">
    <source>
        <dbReference type="EMBL" id="KRL83350.1"/>
    </source>
</evidence>
<keyword evidence="1" id="KW-0472">Membrane</keyword>
<gene>
    <name evidence="2" type="ORF">FC32_GL000600</name>
</gene>
<dbReference type="InterPro" id="IPR014564">
    <property type="entry name" value="UCP031503_TM"/>
</dbReference>
<dbReference type="PIRSF" id="PIRSF031503">
    <property type="entry name" value="UCP031503_mp"/>
    <property type="match status" value="1"/>
</dbReference>
<protein>
    <recommendedName>
        <fullName evidence="4">Integral membrane protein</fullName>
    </recommendedName>
</protein>
<dbReference type="Proteomes" id="UP000051324">
    <property type="component" value="Unassembled WGS sequence"/>
</dbReference>
<dbReference type="Pfam" id="PF07907">
    <property type="entry name" value="YibE_F"/>
    <property type="match status" value="1"/>
</dbReference>
<dbReference type="AlphaFoldDB" id="A0A0R1TPH9"/>
<keyword evidence="1" id="KW-1133">Transmembrane helix</keyword>
<keyword evidence="1" id="KW-0812">Transmembrane</keyword>
<dbReference type="RefSeq" id="WP_025086479.1">
    <property type="nucleotide sequence ID" value="NZ_AZFT01000053.1"/>
</dbReference>
<comment type="caution">
    <text evidence="2">The sequence shown here is derived from an EMBL/GenBank/DDBJ whole genome shotgun (WGS) entry which is preliminary data.</text>
</comment>